<feature type="transmembrane region" description="Helical" evidence="1">
    <location>
        <begin position="12"/>
        <end position="31"/>
    </location>
</feature>
<keyword evidence="1" id="KW-0472">Membrane</keyword>
<dbReference type="PANTHER" id="PTHR42085">
    <property type="entry name" value="F-BOX DOMAIN-CONTAINING PROTEIN"/>
    <property type="match status" value="1"/>
</dbReference>
<evidence type="ECO:0000313" key="2">
    <source>
        <dbReference type="EMBL" id="KAF2143310.1"/>
    </source>
</evidence>
<dbReference type="AlphaFoldDB" id="A0A6A6BGM6"/>
<proteinExistence type="predicted"/>
<keyword evidence="1" id="KW-0812">Transmembrane</keyword>
<dbReference type="OrthoDB" id="62952at2759"/>
<evidence type="ECO:0000313" key="3">
    <source>
        <dbReference type="Proteomes" id="UP000799438"/>
    </source>
</evidence>
<dbReference type="InterPro" id="IPR038883">
    <property type="entry name" value="AN11006-like"/>
</dbReference>
<name>A0A6A6BGM6_9PEZI</name>
<dbReference type="GeneID" id="54297735"/>
<dbReference type="Proteomes" id="UP000799438">
    <property type="component" value="Unassembled WGS sequence"/>
</dbReference>
<reference evidence="2" key="1">
    <citation type="journal article" date="2020" name="Stud. Mycol.">
        <title>101 Dothideomycetes genomes: a test case for predicting lifestyles and emergence of pathogens.</title>
        <authorList>
            <person name="Haridas S."/>
            <person name="Albert R."/>
            <person name="Binder M."/>
            <person name="Bloem J."/>
            <person name="Labutti K."/>
            <person name="Salamov A."/>
            <person name="Andreopoulos B."/>
            <person name="Baker S."/>
            <person name="Barry K."/>
            <person name="Bills G."/>
            <person name="Bluhm B."/>
            <person name="Cannon C."/>
            <person name="Castanera R."/>
            <person name="Culley D."/>
            <person name="Daum C."/>
            <person name="Ezra D."/>
            <person name="Gonzalez J."/>
            <person name="Henrissat B."/>
            <person name="Kuo A."/>
            <person name="Liang C."/>
            <person name="Lipzen A."/>
            <person name="Lutzoni F."/>
            <person name="Magnuson J."/>
            <person name="Mondo S."/>
            <person name="Nolan M."/>
            <person name="Ohm R."/>
            <person name="Pangilinan J."/>
            <person name="Park H.-J."/>
            <person name="Ramirez L."/>
            <person name="Alfaro M."/>
            <person name="Sun H."/>
            <person name="Tritt A."/>
            <person name="Yoshinaga Y."/>
            <person name="Zwiers L.-H."/>
            <person name="Turgeon B."/>
            <person name="Goodwin S."/>
            <person name="Spatafora J."/>
            <person name="Crous P."/>
            <person name="Grigoriev I."/>
        </authorList>
    </citation>
    <scope>NUCLEOTIDE SEQUENCE</scope>
    <source>
        <strain evidence="2">CBS 121167</strain>
    </source>
</reference>
<dbReference type="EMBL" id="ML995482">
    <property type="protein sequence ID" value="KAF2143310.1"/>
    <property type="molecule type" value="Genomic_DNA"/>
</dbReference>
<sequence length="288" mass="33285">MERLADLSLESWTVLLGTLALAAALSLPLLVREIRQRQAASPTLSFGFTKLPAEIRDMVYEELVESDPVYPAPLALRRRPGSLAWFLQQRKPAYTKCGILLASRQLHAEFVEVLCKKANFKLTIDRSNEKEARLWPLPAETMRRIRKCEVRIVATSAMLGSRDPRSMPREWALRDRVSRNLASMAKVESLKLHVHAVPDRMWNPLWLWSQVSQQFKDLEQPRFHRITFGIESWSLGENHLQRDGEGRWRWECPGQHTAVDDAQGWQPIREFCAALYLECRQCQLGRDS</sequence>
<dbReference type="RefSeq" id="XP_033399022.1">
    <property type="nucleotide sequence ID" value="XM_033540239.1"/>
</dbReference>
<protein>
    <recommendedName>
        <fullName evidence="4">F-box domain-containing protein</fullName>
    </recommendedName>
</protein>
<keyword evidence="3" id="KW-1185">Reference proteome</keyword>
<evidence type="ECO:0008006" key="4">
    <source>
        <dbReference type="Google" id="ProtNLM"/>
    </source>
</evidence>
<gene>
    <name evidence="2" type="ORF">K452DRAFT_286141</name>
</gene>
<evidence type="ECO:0000256" key="1">
    <source>
        <dbReference type="SAM" id="Phobius"/>
    </source>
</evidence>
<accession>A0A6A6BGM6</accession>
<dbReference type="PANTHER" id="PTHR42085:SF1">
    <property type="entry name" value="F-BOX DOMAIN-CONTAINING PROTEIN"/>
    <property type="match status" value="1"/>
</dbReference>
<organism evidence="2 3">
    <name type="scientific">Aplosporella prunicola CBS 121167</name>
    <dbReference type="NCBI Taxonomy" id="1176127"/>
    <lineage>
        <taxon>Eukaryota</taxon>
        <taxon>Fungi</taxon>
        <taxon>Dikarya</taxon>
        <taxon>Ascomycota</taxon>
        <taxon>Pezizomycotina</taxon>
        <taxon>Dothideomycetes</taxon>
        <taxon>Dothideomycetes incertae sedis</taxon>
        <taxon>Botryosphaeriales</taxon>
        <taxon>Aplosporellaceae</taxon>
        <taxon>Aplosporella</taxon>
    </lineage>
</organism>
<keyword evidence="1" id="KW-1133">Transmembrane helix</keyword>